<evidence type="ECO:0000259" key="2">
    <source>
        <dbReference type="Pfam" id="PF20178"/>
    </source>
</evidence>
<protein>
    <recommendedName>
        <fullName evidence="2">Dermonecrotic toxin N-terminal domain-containing protein</fullName>
    </recommendedName>
</protein>
<gene>
    <name evidence="3" type="ORF">HBF32_08990</name>
</gene>
<evidence type="ECO:0000313" key="4">
    <source>
        <dbReference type="Proteomes" id="UP000518878"/>
    </source>
</evidence>
<proteinExistence type="predicted"/>
<organism evidence="3 4">
    <name type="scientific">Luteibacter yeojuensis</name>
    <dbReference type="NCBI Taxonomy" id="345309"/>
    <lineage>
        <taxon>Bacteria</taxon>
        <taxon>Pseudomonadati</taxon>
        <taxon>Pseudomonadota</taxon>
        <taxon>Gammaproteobacteria</taxon>
        <taxon>Lysobacterales</taxon>
        <taxon>Rhodanobacteraceae</taxon>
        <taxon>Luteibacter</taxon>
    </lineage>
</organism>
<dbReference type="Proteomes" id="UP000518878">
    <property type="component" value="Unassembled WGS sequence"/>
</dbReference>
<reference evidence="3 4" key="1">
    <citation type="journal article" date="2006" name="Int. J. Syst. Evol. Microbiol.">
        <title>Dyella yeojuensis sp. nov., isolated from greenhouse soil in Korea.</title>
        <authorList>
            <person name="Kim B.Y."/>
            <person name="Weon H.Y."/>
            <person name="Lee K.H."/>
            <person name="Seok S.J."/>
            <person name="Kwon S.W."/>
            <person name="Go S.J."/>
            <person name="Stackebrandt E."/>
        </authorList>
    </citation>
    <scope>NUCLEOTIDE SEQUENCE [LARGE SCALE GENOMIC DNA]</scope>
    <source>
        <strain evidence="3 4">DSM 17673</strain>
    </source>
</reference>
<dbReference type="InterPro" id="IPR046673">
    <property type="entry name" value="ToxA_N"/>
</dbReference>
<dbReference type="RefSeq" id="WP_166699321.1">
    <property type="nucleotide sequence ID" value="NZ_JAAQTL010000001.1"/>
</dbReference>
<keyword evidence="1" id="KW-0732">Signal</keyword>
<evidence type="ECO:0000256" key="1">
    <source>
        <dbReference type="SAM" id="SignalP"/>
    </source>
</evidence>
<evidence type="ECO:0000313" key="3">
    <source>
        <dbReference type="EMBL" id="NID15594.1"/>
    </source>
</evidence>
<dbReference type="Pfam" id="PF20178">
    <property type="entry name" value="ToxA_N"/>
    <property type="match status" value="1"/>
</dbReference>
<dbReference type="AlphaFoldDB" id="A0A7X5QUD9"/>
<feature type="signal peptide" evidence="1">
    <location>
        <begin position="1"/>
        <end position="26"/>
    </location>
</feature>
<sequence length="1075" mass="117803">MTRTAFPAFPPAIAAMLIVAAMATGADPVAASARDVDAADDRHYEVAAAGSGKTSQVWMVALQFATDGDAEAFEALAARMDALAPADAGSAARDFIREHLGIDGDGHVVAHFASAEDRRNGRPDRTTSLTEALMEAFPGHARHGFFAGSSDLVGGIVNGGAGSPTIVTLGERLRHDDVKAVFRDIGAFLWSRTGPGYLYNTFFAEGNVVETVGEDARALDDAFGIYRTGGFDKAHESTFTLSGLVDAFKAPGMFAELPYVKRLNADLDAFWQRNKADWPVLARYRFVLRARLARDAGLLNRAQYELVMRGGAPHVPLDGPVGMAQLRKTAQRSDVDMRRFDINGYPATNLVRFVAVDGSEVMYLPGHTPSFVVAGDERALRQWVLQQTKDPQALDGLLSRFSIHDAQDGVFWTGVRHGLENLGSGRWQADSGSIDHANAVIDGDMFEDMRAATEQRMRGDAGMRASTAWEAWRATIDRTATLLSPLGFVRPLVVPVQVVLGVVQTGTGVERTLDGRTLQERRLGLEQAGMTIVTHVALAGLLGRQGQARQEEGPAAPVRRPPFFVPPKRINGRVGYLMSPTRAPGIPRNSDIRLYVGPSGELVRWTSADLSSHTLTYLPNHMEATRSGVFVRGDRTTVIMRGHRVADVLPDGTGYRLAFRGGVPGPRVVRHADGFWDLALTDDNYFQGSVVAQHVDESYTLHPDVLHRTAEILEQLGSSEADLLASHASGVGPVLKVAVGQALIETLPGRLRDRTIEVWSDREIQLMAPEMARTVNLPLAFFGEDGQFRFAVQADGTESGAAGLPPGALRLRRVGELYVDMGLGGSNLSRTRRTIFQALGLRLGYSLRASERYFRRELAVRFDARSTAPERAMVERWVEPLELPAEQRQMLGDLSRLRHAVFDRYTELSPRELEQLEWADQARHGALSPGQPYARAPFDELMAKVADEEGELLPADTEYLTDLLRRVAEGYDGLLPDGLDHLVVADESVLLDAALQASDHWISDGRHYVRLRRLDGRTQIVETAPYVPESPYRVGQRSEILAPGEGENRGTGRHVAEAYGMWFFQKETLPTFVSL</sequence>
<accession>A0A7X5QUD9</accession>
<dbReference type="EMBL" id="JAAQTL010000001">
    <property type="protein sequence ID" value="NID15594.1"/>
    <property type="molecule type" value="Genomic_DNA"/>
</dbReference>
<comment type="caution">
    <text evidence="3">The sequence shown here is derived from an EMBL/GenBank/DDBJ whole genome shotgun (WGS) entry which is preliminary data.</text>
</comment>
<feature type="domain" description="Dermonecrotic toxin N-terminal" evidence="2">
    <location>
        <begin position="253"/>
        <end position="403"/>
    </location>
</feature>
<name>A0A7X5QUD9_9GAMM</name>
<feature type="chain" id="PRO_5030719518" description="Dermonecrotic toxin N-terminal domain-containing protein" evidence="1">
    <location>
        <begin position="27"/>
        <end position="1075"/>
    </location>
</feature>
<keyword evidence="4" id="KW-1185">Reference proteome</keyword>